<reference evidence="5" key="2">
    <citation type="submission" date="2021-01" db="EMBL/GenBank/DDBJ databases">
        <authorList>
            <person name="Schikora-Tamarit M.A."/>
        </authorList>
    </citation>
    <scope>NUCLEOTIDE SEQUENCE</scope>
    <source>
        <strain evidence="5">NCAIM Y.01608</strain>
    </source>
</reference>
<keyword evidence="2" id="KW-0866">Nonsense-mediated mRNA decay</keyword>
<comment type="similarity">
    <text evidence="1">Belongs to the RENT3 family.</text>
</comment>
<comment type="caution">
    <text evidence="5">The sequence shown here is derived from an EMBL/GenBank/DDBJ whole genome shotgun (WGS) entry which is preliminary data.</text>
</comment>
<evidence type="ECO:0000256" key="3">
    <source>
        <dbReference type="SAM" id="MobiDB-lite"/>
    </source>
</evidence>
<evidence type="ECO:0000256" key="1">
    <source>
        <dbReference type="ARBA" id="ARBA00005991"/>
    </source>
</evidence>
<dbReference type="SUPFAM" id="SSF54928">
    <property type="entry name" value="RNA-binding domain, RBD"/>
    <property type="match status" value="1"/>
</dbReference>
<dbReference type="GO" id="GO:0003676">
    <property type="term" value="F:nucleic acid binding"/>
    <property type="evidence" value="ECO:0007669"/>
    <property type="project" value="InterPro"/>
</dbReference>
<sequence length="243" mass="27429">MIFFGSNEERKSQDVPKIEHDPSRIVLRKLPADMDYNRFVEKIATLHGVKSYYFVQGRVSSGPNEPPVHSRAYLQMASTEHAKSAVRQLRNSSRSVDFLSLASSEIQKALNESVPEPFIAGHRKSRTQLEESPLFLNYMKMNAGEITEEEFQRPYLAKPKRKKASKQARSRSAERGGEATEKKNGASKKKDKKEQNLKKEKEKTTSAQQKPKKAKPKKSKATQKIGGQNKSAQAQPSTKVQIT</sequence>
<evidence type="ECO:0000313" key="6">
    <source>
        <dbReference type="Proteomes" id="UP000788993"/>
    </source>
</evidence>
<feature type="compositionally biased region" description="Basic and acidic residues" evidence="3">
    <location>
        <begin position="171"/>
        <end position="184"/>
    </location>
</feature>
<protein>
    <recommendedName>
        <fullName evidence="4">UPF3 domain-containing protein</fullName>
    </recommendedName>
</protein>
<proteinExistence type="inferred from homology"/>
<accession>A0A1B7SAM2</accession>
<dbReference type="InterPro" id="IPR012677">
    <property type="entry name" value="Nucleotide-bd_a/b_plait_sf"/>
</dbReference>
<dbReference type="Proteomes" id="UP000788993">
    <property type="component" value="Unassembled WGS sequence"/>
</dbReference>
<dbReference type="Gene3D" id="3.30.70.330">
    <property type="match status" value="1"/>
</dbReference>
<evidence type="ECO:0000256" key="2">
    <source>
        <dbReference type="ARBA" id="ARBA00023161"/>
    </source>
</evidence>
<feature type="compositionally biased region" description="Basic and acidic residues" evidence="3">
    <location>
        <begin position="192"/>
        <end position="204"/>
    </location>
</feature>
<evidence type="ECO:0000313" key="5">
    <source>
        <dbReference type="EMBL" id="KAH3659877.1"/>
    </source>
</evidence>
<dbReference type="GO" id="GO:0000184">
    <property type="term" value="P:nuclear-transcribed mRNA catabolic process, nonsense-mediated decay"/>
    <property type="evidence" value="ECO:0007669"/>
    <property type="project" value="UniProtKB-KW"/>
</dbReference>
<dbReference type="Pfam" id="PF03467">
    <property type="entry name" value="Smg4_UPF3"/>
    <property type="match status" value="1"/>
</dbReference>
<dbReference type="RefSeq" id="XP_018208506.1">
    <property type="nucleotide sequence ID" value="XM_018353076.1"/>
</dbReference>
<organism evidence="5 6">
    <name type="scientific">Ogataea polymorpha</name>
    <dbReference type="NCBI Taxonomy" id="460523"/>
    <lineage>
        <taxon>Eukaryota</taxon>
        <taxon>Fungi</taxon>
        <taxon>Dikarya</taxon>
        <taxon>Ascomycota</taxon>
        <taxon>Saccharomycotina</taxon>
        <taxon>Pichiomycetes</taxon>
        <taxon>Pichiales</taxon>
        <taxon>Pichiaceae</taxon>
        <taxon>Ogataea</taxon>
    </lineage>
</organism>
<keyword evidence="6" id="KW-1185">Reference proteome</keyword>
<reference evidence="5" key="1">
    <citation type="journal article" date="2021" name="Open Biol.">
        <title>Shared evolutionary footprints suggest mitochondrial oxidative damage underlies multiple complex I losses in fungi.</title>
        <authorList>
            <person name="Schikora-Tamarit M.A."/>
            <person name="Marcet-Houben M."/>
            <person name="Nosek J."/>
            <person name="Gabaldon T."/>
        </authorList>
    </citation>
    <scope>NUCLEOTIDE SEQUENCE</scope>
    <source>
        <strain evidence="5">NCAIM Y.01608</strain>
    </source>
</reference>
<feature type="compositionally biased region" description="Basic residues" evidence="3">
    <location>
        <begin position="210"/>
        <end position="221"/>
    </location>
</feature>
<dbReference type="EMBL" id="JAEUBD010001504">
    <property type="protein sequence ID" value="KAH3659877.1"/>
    <property type="molecule type" value="Genomic_DNA"/>
</dbReference>
<dbReference type="InterPro" id="IPR035979">
    <property type="entry name" value="RBD_domain_sf"/>
</dbReference>
<feature type="compositionally biased region" description="Basic residues" evidence="3">
    <location>
        <begin position="158"/>
        <end position="169"/>
    </location>
</feature>
<feature type="compositionally biased region" description="Polar residues" evidence="3">
    <location>
        <begin position="225"/>
        <end position="243"/>
    </location>
</feature>
<dbReference type="AlphaFoldDB" id="A0A1B7SAM2"/>
<feature type="domain" description="UPF3" evidence="4">
    <location>
        <begin position="22"/>
        <end position="193"/>
    </location>
</feature>
<feature type="region of interest" description="Disordered" evidence="3">
    <location>
        <begin position="152"/>
        <end position="243"/>
    </location>
</feature>
<evidence type="ECO:0000259" key="4">
    <source>
        <dbReference type="Pfam" id="PF03467"/>
    </source>
</evidence>
<gene>
    <name evidence="5" type="ORF">OGATHE_005922</name>
</gene>
<dbReference type="InterPro" id="IPR005120">
    <property type="entry name" value="UPF3_dom"/>
</dbReference>
<name>A0A1B7SAM2_9ASCO</name>